<gene>
    <name evidence="2" type="ORF">RIMI_LOCUS22977239</name>
</gene>
<evidence type="ECO:0000313" key="3">
    <source>
        <dbReference type="Proteomes" id="UP001176940"/>
    </source>
</evidence>
<evidence type="ECO:0000313" key="2">
    <source>
        <dbReference type="EMBL" id="CAJ0968304.1"/>
    </source>
</evidence>
<dbReference type="EMBL" id="CAUEEQ010079135">
    <property type="protein sequence ID" value="CAJ0968304.1"/>
    <property type="molecule type" value="Genomic_DNA"/>
</dbReference>
<keyword evidence="1" id="KW-0812">Transmembrane</keyword>
<keyword evidence="3" id="KW-1185">Reference proteome</keyword>
<keyword evidence="1" id="KW-1133">Transmembrane helix</keyword>
<name>A0ABN9MV42_9NEOB</name>
<accession>A0ABN9MV42</accession>
<sequence>MCKKFLAKGYPRENLIEFKQWTLDTPRNELLIPKIRGEVNKRIPCGKGHTNVEEFKLPPLFSFRRDRNLKDQLVKSILESWKRFINVIPVPVVTLFVICCPCGLFYVGETTMETAA</sequence>
<reference evidence="2" key="1">
    <citation type="submission" date="2023-07" db="EMBL/GenBank/DDBJ databases">
        <authorList>
            <person name="Stuckert A."/>
        </authorList>
    </citation>
    <scope>NUCLEOTIDE SEQUENCE</scope>
</reference>
<evidence type="ECO:0000256" key="1">
    <source>
        <dbReference type="SAM" id="Phobius"/>
    </source>
</evidence>
<dbReference type="Proteomes" id="UP001176940">
    <property type="component" value="Unassembled WGS sequence"/>
</dbReference>
<protein>
    <submittedName>
        <fullName evidence="2">Uncharacterized protein</fullName>
    </submittedName>
</protein>
<comment type="caution">
    <text evidence="2">The sequence shown here is derived from an EMBL/GenBank/DDBJ whole genome shotgun (WGS) entry which is preliminary data.</text>
</comment>
<keyword evidence="1" id="KW-0472">Membrane</keyword>
<proteinExistence type="predicted"/>
<organism evidence="2 3">
    <name type="scientific">Ranitomeya imitator</name>
    <name type="common">mimic poison frog</name>
    <dbReference type="NCBI Taxonomy" id="111125"/>
    <lineage>
        <taxon>Eukaryota</taxon>
        <taxon>Metazoa</taxon>
        <taxon>Chordata</taxon>
        <taxon>Craniata</taxon>
        <taxon>Vertebrata</taxon>
        <taxon>Euteleostomi</taxon>
        <taxon>Amphibia</taxon>
        <taxon>Batrachia</taxon>
        <taxon>Anura</taxon>
        <taxon>Neobatrachia</taxon>
        <taxon>Hyloidea</taxon>
        <taxon>Dendrobatidae</taxon>
        <taxon>Dendrobatinae</taxon>
        <taxon>Ranitomeya</taxon>
    </lineage>
</organism>
<feature type="transmembrane region" description="Helical" evidence="1">
    <location>
        <begin position="84"/>
        <end position="107"/>
    </location>
</feature>